<keyword evidence="4 10" id="KW-0732">Signal</keyword>
<protein>
    <submittedName>
        <fullName evidence="12">Zinc-dependent metalloproteinase lipoprotein, BF0631 family</fullName>
    </submittedName>
</protein>
<dbReference type="PATRIC" id="fig|1127699.3.peg.767"/>
<keyword evidence="3" id="KW-0479">Metal-binding</keyword>
<evidence type="ECO:0000256" key="4">
    <source>
        <dbReference type="ARBA" id="ARBA00022729"/>
    </source>
</evidence>
<dbReference type="Gene3D" id="3.40.390.10">
    <property type="entry name" value="Collagenase (Catalytic Domain)"/>
    <property type="match status" value="1"/>
</dbReference>
<keyword evidence="7" id="KW-0482">Metalloprotease</keyword>
<dbReference type="STRING" id="1127699.HMPREF9151_00830"/>
<name>L1NFH7_9BACT</name>
<dbReference type="NCBIfam" id="TIGR03952">
    <property type="entry name" value="metzin_BF0631"/>
    <property type="match status" value="1"/>
</dbReference>
<gene>
    <name evidence="12" type="ORF">HMPREF9151_00830</name>
</gene>
<evidence type="ECO:0000256" key="3">
    <source>
        <dbReference type="ARBA" id="ARBA00022723"/>
    </source>
</evidence>
<accession>L1NFH7</accession>
<keyword evidence="13" id="KW-1185">Reference proteome</keyword>
<dbReference type="GO" id="GO:0006508">
    <property type="term" value="P:proteolysis"/>
    <property type="evidence" value="ECO:0007669"/>
    <property type="project" value="UniProtKB-KW"/>
</dbReference>
<dbReference type="InterPro" id="IPR024079">
    <property type="entry name" value="MetalloPept_cat_dom_sf"/>
</dbReference>
<comment type="similarity">
    <text evidence="1">Belongs to the peptidase M43B family.</text>
</comment>
<evidence type="ECO:0000256" key="7">
    <source>
        <dbReference type="ARBA" id="ARBA00023049"/>
    </source>
</evidence>
<evidence type="ECO:0000313" key="12">
    <source>
        <dbReference type="EMBL" id="EKY02086.1"/>
    </source>
</evidence>
<dbReference type="HOGENOM" id="CLU_050644_0_0_10"/>
<feature type="region of interest" description="Disordered" evidence="9">
    <location>
        <begin position="356"/>
        <end position="386"/>
    </location>
</feature>
<dbReference type="GO" id="GO:0008237">
    <property type="term" value="F:metallopeptidase activity"/>
    <property type="evidence" value="ECO:0007669"/>
    <property type="project" value="UniProtKB-KW"/>
</dbReference>
<evidence type="ECO:0000256" key="2">
    <source>
        <dbReference type="ARBA" id="ARBA00022670"/>
    </source>
</evidence>
<dbReference type="PANTHER" id="PTHR47466">
    <property type="match status" value="1"/>
</dbReference>
<proteinExistence type="inferred from homology"/>
<evidence type="ECO:0000313" key="13">
    <source>
        <dbReference type="Proteomes" id="UP000010433"/>
    </source>
</evidence>
<evidence type="ECO:0000256" key="1">
    <source>
        <dbReference type="ARBA" id="ARBA00008721"/>
    </source>
</evidence>
<dbReference type="PROSITE" id="PS51257">
    <property type="entry name" value="PROKAR_LIPOPROTEIN"/>
    <property type="match status" value="1"/>
</dbReference>
<organism evidence="12 13">
    <name type="scientific">Hoylesella saccharolytica F0055</name>
    <dbReference type="NCBI Taxonomy" id="1127699"/>
    <lineage>
        <taxon>Bacteria</taxon>
        <taxon>Pseudomonadati</taxon>
        <taxon>Bacteroidota</taxon>
        <taxon>Bacteroidia</taxon>
        <taxon>Bacteroidales</taxon>
        <taxon>Prevotellaceae</taxon>
        <taxon>Hoylesella</taxon>
    </lineage>
</organism>
<feature type="signal peptide" evidence="10">
    <location>
        <begin position="1"/>
        <end position="21"/>
    </location>
</feature>
<feature type="domain" description="Peptidase M43 pregnancy-associated plasma-A" evidence="11">
    <location>
        <begin position="239"/>
        <end position="346"/>
    </location>
</feature>
<dbReference type="AlphaFoldDB" id="L1NFH7"/>
<evidence type="ECO:0000256" key="8">
    <source>
        <dbReference type="ARBA" id="ARBA00023157"/>
    </source>
</evidence>
<dbReference type="OrthoDB" id="6278496at2"/>
<keyword evidence="2" id="KW-0645">Protease</keyword>
<dbReference type="Proteomes" id="UP000010433">
    <property type="component" value="Unassembled WGS sequence"/>
</dbReference>
<dbReference type="InterPro" id="IPR008754">
    <property type="entry name" value="Peptidase_M43"/>
</dbReference>
<feature type="chain" id="PRO_5003955087" evidence="10">
    <location>
        <begin position="22"/>
        <end position="386"/>
    </location>
</feature>
<evidence type="ECO:0000256" key="6">
    <source>
        <dbReference type="ARBA" id="ARBA00022833"/>
    </source>
</evidence>
<dbReference type="RefSeq" id="WP_009162040.1">
    <property type="nucleotide sequence ID" value="NZ_KB290980.1"/>
</dbReference>
<evidence type="ECO:0000256" key="5">
    <source>
        <dbReference type="ARBA" id="ARBA00022801"/>
    </source>
</evidence>
<dbReference type="Pfam" id="PF05572">
    <property type="entry name" value="Peptidase_M43"/>
    <property type="match status" value="1"/>
</dbReference>
<dbReference type="PANTHER" id="PTHR47466:SF1">
    <property type="entry name" value="METALLOPROTEASE MEP1 (AFU_ORTHOLOGUE AFUA_1G07730)-RELATED"/>
    <property type="match status" value="1"/>
</dbReference>
<reference evidence="12 13" key="1">
    <citation type="submission" date="2012-05" db="EMBL/GenBank/DDBJ databases">
        <authorList>
            <person name="Weinstock G."/>
            <person name="Sodergren E."/>
            <person name="Lobos E.A."/>
            <person name="Fulton L."/>
            <person name="Fulton R."/>
            <person name="Courtney L."/>
            <person name="Fronick C."/>
            <person name="O'Laughlin M."/>
            <person name="Godfrey J."/>
            <person name="Wilson R.M."/>
            <person name="Miner T."/>
            <person name="Farmer C."/>
            <person name="Delehaunty K."/>
            <person name="Cordes M."/>
            <person name="Minx P."/>
            <person name="Tomlinson C."/>
            <person name="Chen J."/>
            <person name="Wollam A."/>
            <person name="Pepin K.H."/>
            <person name="Bhonagiri V."/>
            <person name="Zhang X."/>
            <person name="Suruliraj S."/>
            <person name="Warren W."/>
            <person name="Mitreva M."/>
            <person name="Mardis E.R."/>
            <person name="Wilson R.K."/>
        </authorList>
    </citation>
    <scope>NUCLEOTIDE SEQUENCE [LARGE SCALE GENOMIC DNA]</scope>
    <source>
        <strain evidence="12 13">F0055</strain>
    </source>
</reference>
<evidence type="ECO:0000256" key="9">
    <source>
        <dbReference type="SAM" id="MobiDB-lite"/>
    </source>
</evidence>
<keyword evidence="5" id="KW-0378">Hydrolase</keyword>
<keyword evidence="8" id="KW-1015">Disulfide bond</keyword>
<evidence type="ECO:0000256" key="10">
    <source>
        <dbReference type="SAM" id="SignalP"/>
    </source>
</evidence>
<keyword evidence="12" id="KW-0449">Lipoprotein</keyword>
<dbReference type="InterPro" id="IPR023852">
    <property type="entry name" value="Metalloproteinase_lipop_BF0631"/>
</dbReference>
<dbReference type="GO" id="GO:0046872">
    <property type="term" value="F:metal ion binding"/>
    <property type="evidence" value="ECO:0007669"/>
    <property type="project" value="UniProtKB-KW"/>
</dbReference>
<keyword evidence="6" id="KW-0862">Zinc</keyword>
<sequence length="386" mass="44273">MTKKTGSFCILATLFAFIISACGGDDEAARADYNIDQDEDNTTVTIDENYVYKLPVIFHVLYSDRNDKTQYVDATRLKDILNNVNEIYQGGIYGQSENVKVRFVLASVDENGRQLETPGVEYVRWTDTYPINPYTLMGDNTRKYIRYIWDPNEYINVLVYHFKSENKNGTTLGVSHMPYSIRGNNTLEGLSIINYPHLSKGNLSYAYCTSLNSQYINQESSRYTVDKHKSRYTLSLWDINVTLAHELGHYLGAFHTFTERDNEAVDSCGDTDYCKDTPSYNKVEYDNYLNQYLLQLSSGQPVNPHLLLARSSCDGQNFQSYNIMDYAVSLGFQISADQKYRMRHVLYYSPLMPGPKKNGANRNTRVKEGRNVQEDQPLQLPITTVR</sequence>
<dbReference type="SUPFAM" id="SSF55486">
    <property type="entry name" value="Metalloproteases ('zincins'), catalytic domain"/>
    <property type="match status" value="1"/>
</dbReference>
<evidence type="ECO:0000259" key="11">
    <source>
        <dbReference type="Pfam" id="PF05572"/>
    </source>
</evidence>
<comment type="caution">
    <text evidence="12">The sequence shown here is derived from an EMBL/GenBank/DDBJ whole genome shotgun (WGS) entry which is preliminary data.</text>
</comment>
<dbReference type="EMBL" id="AMEP01000056">
    <property type="protein sequence ID" value="EKY02086.1"/>
    <property type="molecule type" value="Genomic_DNA"/>
</dbReference>